<evidence type="ECO:0000256" key="1">
    <source>
        <dbReference type="ARBA" id="ARBA00022598"/>
    </source>
</evidence>
<dbReference type="GO" id="GO:0005524">
    <property type="term" value="F:ATP binding"/>
    <property type="evidence" value="ECO:0007669"/>
    <property type="project" value="UniProtKB-UniRule"/>
</dbReference>
<dbReference type="PANTHER" id="PTHR34378:SF1">
    <property type="entry name" value="GLUTAMATE--CYSTEINE LIGASE, CHLOROPLASTIC"/>
    <property type="match status" value="1"/>
</dbReference>
<evidence type="ECO:0000256" key="5">
    <source>
        <dbReference type="HAMAP-Rule" id="MF_02034"/>
    </source>
</evidence>
<evidence type="ECO:0000256" key="4">
    <source>
        <dbReference type="ARBA" id="ARBA00048819"/>
    </source>
</evidence>
<evidence type="ECO:0000313" key="8">
    <source>
        <dbReference type="Proteomes" id="UP000632289"/>
    </source>
</evidence>
<dbReference type="EMBL" id="JACXYU010000004">
    <property type="protein sequence ID" value="MBD3932139.1"/>
    <property type="molecule type" value="Genomic_DNA"/>
</dbReference>
<protein>
    <recommendedName>
        <fullName evidence="5">Glutamate--cysteine ligase EgtA</fullName>
        <ecNumber evidence="5">6.3.2.2</ecNumber>
    </recommendedName>
    <alternativeName>
        <fullName evidence="5">Gamma-glutamylcysteine synthase</fullName>
        <shortName evidence="5">GCS</shortName>
        <shortName evidence="5">Gamma-ECS</shortName>
    </alternativeName>
</protein>
<keyword evidence="8" id="KW-1185">Reference proteome</keyword>
<comment type="pathway">
    <text evidence="5">Amino-acid biosynthesis; ergothioneine biosynthesis.</text>
</comment>
<dbReference type="GO" id="GO:0052699">
    <property type="term" value="P:ergothioneine biosynthetic process"/>
    <property type="evidence" value="ECO:0007669"/>
    <property type="project" value="UniProtKB-UniRule"/>
</dbReference>
<organism evidence="7 8">
    <name type="scientific">Streptomyces chumphonensis</name>
    <dbReference type="NCBI Taxonomy" id="1214925"/>
    <lineage>
        <taxon>Bacteria</taxon>
        <taxon>Bacillati</taxon>
        <taxon>Actinomycetota</taxon>
        <taxon>Actinomycetes</taxon>
        <taxon>Kitasatosporales</taxon>
        <taxon>Streptomycetaceae</taxon>
        <taxon>Streptomyces</taxon>
    </lineage>
</organism>
<dbReference type="NCBIfam" id="TIGR03444">
    <property type="entry name" value="EgtA_Cys_ligase"/>
    <property type="match status" value="1"/>
</dbReference>
<dbReference type="EC" id="6.3.2.2" evidence="5"/>
<reference evidence="7" key="1">
    <citation type="submission" date="2020-09" db="EMBL/GenBank/DDBJ databases">
        <title>Secondary metabolite and genome analysis of marine Streptomyces chumphonensis KK1-2T.</title>
        <authorList>
            <person name="Phongsopitanun W."/>
            <person name="Kanchanasin P."/>
            <person name="Pittayakhajonwut P."/>
            <person name="Suwanborirux K."/>
            <person name="Tanasupawat S."/>
        </authorList>
    </citation>
    <scope>NUCLEOTIDE SEQUENCE</scope>
    <source>
        <strain evidence="7">KK1-2</strain>
    </source>
</reference>
<dbReference type="InterPro" id="IPR006336">
    <property type="entry name" value="GCS2"/>
</dbReference>
<gene>
    <name evidence="5 7" type="primary">egtA</name>
    <name evidence="7" type="ORF">IF129_11325</name>
</gene>
<dbReference type="HAMAP" id="MF_02034">
    <property type="entry name" value="EgtA"/>
    <property type="match status" value="1"/>
</dbReference>
<comment type="catalytic activity">
    <reaction evidence="4 5 6">
        <text>L-cysteine + L-glutamate + ATP = gamma-L-glutamyl-L-cysteine + ADP + phosphate + H(+)</text>
        <dbReference type="Rhea" id="RHEA:13285"/>
        <dbReference type="ChEBI" id="CHEBI:15378"/>
        <dbReference type="ChEBI" id="CHEBI:29985"/>
        <dbReference type="ChEBI" id="CHEBI:30616"/>
        <dbReference type="ChEBI" id="CHEBI:35235"/>
        <dbReference type="ChEBI" id="CHEBI:43474"/>
        <dbReference type="ChEBI" id="CHEBI:58173"/>
        <dbReference type="ChEBI" id="CHEBI:456216"/>
        <dbReference type="EC" id="6.3.2.2"/>
    </reaction>
</comment>
<keyword evidence="3 5" id="KW-0067">ATP-binding</keyword>
<name>A0A927EY31_9ACTN</name>
<evidence type="ECO:0000256" key="2">
    <source>
        <dbReference type="ARBA" id="ARBA00022741"/>
    </source>
</evidence>
<dbReference type="Pfam" id="PF04107">
    <property type="entry name" value="GCS2"/>
    <property type="match status" value="1"/>
</dbReference>
<evidence type="ECO:0000256" key="6">
    <source>
        <dbReference type="PIRNR" id="PIRNR017901"/>
    </source>
</evidence>
<comment type="similarity">
    <text evidence="5 6">Belongs to the glutamate--cysteine ligase type 2 family. EgtA subfamily.</text>
</comment>
<dbReference type="InterPro" id="IPR035434">
    <property type="entry name" value="GCL_bact_plant"/>
</dbReference>
<dbReference type="InterPro" id="IPR017809">
    <property type="entry name" value="EgtA_Actinobacteria"/>
</dbReference>
<accession>A0A927EY31</accession>
<dbReference type="GO" id="GO:0004357">
    <property type="term" value="F:glutamate-cysteine ligase activity"/>
    <property type="evidence" value="ECO:0007669"/>
    <property type="project" value="UniProtKB-UniRule"/>
</dbReference>
<dbReference type="Proteomes" id="UP000632289">
    <property type="component" value="Unassembled WGS sequence"/>
</dbReference>
<proteinExistence type="inferred from homology"/>
<dbReference type="AlphaFoldDB" id="A0A927EY31"/>
<sequence length="410" mass="44056">MTEARAASYIGGICFKTGPPRRVGVELEWHVRDRDDPARAVPVKLIDAALAPFLPGGTPGRLPGGSRITREPGGQLELSSPPGESLAACLSLAAADVAVVREVLAAAGAALHGHGVNPHRTPPRVLDHPRYRAMEAHFDRLGPWGRAMMRGTAAVQVSLDAGDEGDGPTGYRRRWDLVHRLGPVLVAAFANSPRWNGRRTGWASTRQRIWYHTDPGRTRPPRLGVPPRSEWARYALDAPLLCLRREHDGPGADWTAPPRLTFRDWLRGDCAERPPTRADLDYHLSTLFPPVRPRGWLELRMMDAQPGDGWVAATAVAATLLDDPRAAAAAFAATEPLAARPPGPALWLRAARYGPADPLLGPAVRACVAAAESALATTADGGTAHRAVAEFAERYADRGRCPADAHRGAA</sequence>
<dbReference type="GO" id="GO:0006750">
    <property type="term" value="P:glutathione biosynthetic process"/>
    <property type="evidence" value="ECO:0007669"/>
    <property type="project" value="UniProtKB-UniRule"/>
</dbReference>
<keyword evidence="2 5" id="KW-0547">Nucleotide-binding</keyword>
<dbReference type="PANTHER" id="PTHR34378">
    <property type="entry name" value="GLUTAMATE--CYSTEINE LIGASE, CHLOROPLASTIC"/>
    <property type="match status" value="1"/>
</dbReference>
<evidence type="ECO:0000313" key="7">
    <source>
        <dbReference type="EMBL" id="MBD3932139.1"/>
    </source>
</evidence>
<dbReference type="InterPro" id="IPR014746">
    <property type="entry name" value="Gln_synth/guanido_kin_cat_dom"/>
</dbReference>
<dbReference type="Gene3D" id="3.30.590.20">
    <property type="match status" value="1"/>
</dbReference>
<comment type="function">
    <text evidence="5">Catalyzes the synthesis of gamma-glutamylcysteine (gamma-GC). This compound is used as substrate for the biosynthesis of the low-molecular thiol compound ergothioneine.</text>
</comment>
<dbReference type="PIRSF" id="PIRSF017901">
    <property type="entry name" value="GCL"/>
    <property type="match status" value="1"/>
</dbReference>
<keyword evidence="1 5" id="KW-0436">Ligase</keyword>
<evidence type="ECO:0000256" key="3">
    <source>
        <dbReference type="ARBA" id="ARBA00022840"/>
    </source>
</evidence>
<comment type="caution">
    <text evidence="7">The sequence shown here is derived from an EMBL/GenBank/DDBJ whole genome shotgun (WGS) entry which is preliminary data.</text>
</comment>
<dbReference type="SUPFAM" id="SSF55931">
    <property type="entry name" value="Glutamine synthetase/guanido kinase"/>
    <property type="match status" value="1"/>
</dbReference>